<dbReference type="AlphaFoldDB" id="A0A510XST1"/>
<protein>
    <submittedName>
        <fullName evidence="2">Uncharacterized protein</fullName>
    </submittedName>
</protein>
<name>A0A510XST1_9GAMM</name>
<evidence type="ECO:0000313" key="3">
    <source>
        <dbReference type="Proteomes" id="UP000321419"/>
    </source>
</evidence>
<organism evidence="2 3">
    <name type="scientific">Pseudoalteromonas espejiana</name>
    <dbReference type="NCBI Taxonomy" id="28107"/>
    <lineage>
        <taxon>Bacteria</taxon>
        <taxon>Pseudomonadati</taxon>
        <taxon>Pseudomonadota</taxon>
        <taxon>Gammaproteobacteria</taxon>
        <taxon>Alteromonadales</taxon>
        <taxon>Pseudoalteromonadaceae</taxon>
        <taxon>Pseudoalteromonas</taxon>
    </lineage>
</organism>
<reference evidence="2 3" key="1">
    <citation type="submission" date="2019-07" db="EMBL/GenBank/DDBJ databases">
        <title>Whole genome shotgun sequence of Pseudoalteromonas espejiana NBRC 102222.</title>
        <authorList>
            <person name="Hosoyama A."/>
            <person name="Uohara A."/>
            <person name="Ohji S."/>
            <person name="Ichikawa N."/>
        </authorList>
    </citation>
    <scope>NUCLEOTIDE SEQUENCE [LARGE SCALE GENOMIC DNA]</scope>
    <source>
        <strain evidence="2 3">NBRC 102222</strain>
    </source>
</reference>
<gene>
    <name evidence="2" type="ORF">PES01_09310</name>
</gene>
<feature type="region of interest" description="Disordered" evidence="1">
    <location>
        <begin position="21"/>
        <end position="54"/>
    </location>
</feature>
<evidence type="ECO:0000256" key="1">
    <source>
        <dbReference type="SAM" id="MobiDB-lite"/>
    </source>
</evidence>
<dbReference type="RefSeq" id="WP_164504429.1">
    <property type="nucleotide sequence ID" value="NZ_BJUM01000007.1"/>
</dbReference>
<proteinExistence type="predicted"/>
<sequence>MKPSLEREEIEFIFDLYRPEEHTQKAPVEPTSTNYKNLRKPEPIKSEGVTEYLS</sequence>
<dbReference type="Proteomes" id="UP000321419">
    <property type="component" value="Unassembled WGS sequence"/>
</dbReference>
<comment type="caution">
    <text evidence="2">The sequence shown here is derived from an EMBL/GenBank/DDBJ whole genome shotgun (WGS) entry which is preliminary data.</text>
</comment>
<accession>A0A510XST1</accession>
<keyword evidence="3" id="KW-1185">Reference proteome</keyword>
<evidence type="ECO:0000313" key="2">
    <source>
        <dbReference type="EMBL" id="GEK54086.1"/>
    </source>
</evidence>
<dbReference type="EMBL" id="BJUM01000007">
    <property type="protein sequence ID" value="GEK54086.1"/>
    <property type="molecule type" value="Genomic_DNA"/>
</dbReference>